<proteinExistence type="predicted"/>
<accession>A0A9P3GM12</accession>
<protein>
    <submittedName>
        <fullName evidence="1">Uncharacterized protein</fullName>
    </submittedName>
</protein>
<evidence type="ECO:0000313" key="2">
    <source>
        <dbReference type="Proteomes" id="UP000703269"/>
    </source>
</evidence>
<keyword evidence="2" id="KW-1185">Reference proteome</keyword>
<organism evidence="1 2">
    <name type="scientific">Phanerochaete sordida</name>
    <dbReference type="NCBI Taxonomy" id="48140"/>
    <lineage>
        <taxon>Eukaryota</taxon>
        <taxon>Fungi</taxon>
        <taxon>Dikarya</taxon>
        <taxon>Basidiomycota</taxon>
        <taxon>Agaricomycotina</taxon>
        <taxon>Agaricomycetes</taxon>
        <taxon>Polyporales</taxon>
        <taxon>Phanerochaetaceae</taxon>
        <taxon>Phanerochaete</taxon>
    </lineage>
</organism>
<evidence type="ECO:0000313" key="1">
    <source>
        <dbReference type="EMBL" id="GJE96704.1"/>
    </source>
</evidence>
<reference evidence="1 2" key="1">
    <citation type="submission" date="2021-08" db="EMBL/GenBank/DDBJ databases">
        <title>Draft Genome Sequence of Phanerochaete sordida strain YK-624.</title>
        <authorList>
            <person name="Mori T."/>
            <person name="Dohra H."/>
            <person name="Suzuki T."/>
            <person name="Kawagishi H."/>
            <person name="Hirai H."/>
        </authorList>
    </citation>
    <scope>NUCLEOTIDE SEQUENCE [LARGE SCALE GENOMIC DNA]</scope>
    <source>
        <strain evidence="1 2">YK-624</strain>
    </source>
</reference>
<dbReference type="EMBL" id="BPQB01000063">
    <property type="protein sequence ID" value="GJE96704.1"/>
    <property type="molecule type" value="Genomic_DNA"/>
</dbReference>
<dbReference type="AlphaFoldDB" id="A0A9P3GM12"/>
<comment type="caution">
    <text evidence="1">The sequence shown here is derived from an EMBL/GenBank/DDBJ whole genome shotgun (WGS) entry which is preliminary data.</text>
</comment>
<name>A0A9P3GM12_9APHY</name>
<gene>
    <name evidence="1" type="ORF">PsYK624_129090</name>
</gene>
<dbReference type="Proteomes" id="UP000703269">
    <property type="component" value="Unassembled WGS sequence"/>
</dbReference>
<sequence>MRDHSKIQIEVHGDISTDMHKVDPLLCSRSGLSHLPRSHIQACLRKPYGQGQNCIAAASCNASSDADPSVCSALWQAERNANSAFGIRLAVMSAKLPWHAT</sequence>